<dbReference type="STRING" id="314344.AL013_11375"/>
<feature type="region of interest" description="Disordered" evidence="1">
    <location>
        <begin position="1"/>
        <end position="48"/>
    </location>
</feature>
<protein>
    <submittedName>
        <fullName evidence="2">Uncharacterized protein</fullName>
    </submittedName>
</protein>
<dbReference type="Proteomes" id="UP000005297">
    <property type="component" value="Unassembled WGS sequence"/>
</dbReference>
<sequence>MLEVVTMTRQSHSGEEDFLENEKRSIGKTDGKRSSKTGSDTECDDDWFDHIDEYDDIPMFRSED</sequence>
<dbReference type="AlphaFoldDB" id="Q0F003"/>
<reference evidence="2 3" key="1">
    <citation type="submission" date="2006-09" db="EMBL/GenBank/DDBJ databases">
        <authorList>
            <person name="Emerson D."/>
            <person name="Ferriera S."/>
            <person name="Johnson J."/>
            <person name="Kravitz S."/>
            <person name="Halpern A."/>
            <person name="Remington K."/>
            <person name="Beeson K."/>
            <person name="Tran B."/>
            <person name="Rogers Y.-H."/>
            <person name="Friedman R."/>
            <person name="Venter J.C."/>
        </authorList>
    </citation>
    <scope>NUCLEOTIDE SEQUENCE [LARGE SCALE GENOMIC DNA]</scope>
    <source>
        <strain evidence="2 3">PV-1</strain>
    </source>
</reference>
<evidence type="ECO:0000313" key="2">
    <source>
        <dbReference type="EMBL" id="EAU54881.1"/>
    </source>
</evidence>
<keyword evidence="3" id="KW-1185">Reference proteome</keyword>
<gene>
    <name evidence="2" type="ORF">SPV1_09308</name>
</gene>
<comment type="caution">
    <text evidence="2">The sequence shown here is derived from an EMBL/GenBank/DDBJ whole genome shotgun (WGS) entry which is preliminary data.</text>
</comment>
<dbReference type="HOGENOM" id="CLU_2862530_0_0_0"/>
<dbReference type="InParanoid" id="Q0F003"/>
<organism evidence="2 3">
    <name type="scientific">Mariprofundus ferrooxydans PV-1</name>
    <dbReference type="NCBI Taxonomy" id="314345"/>
    <lineage>
        <taxon>Bacteria</taxon>
        <taxon>Pseudomonadati</taxon>
        <taxon>Pseudomonadota</taxon>
        <taxon>Candidatius Mariprofundia</taxon>
        <taxon>Mariprofundales</taxon>
        <taxon>Mariprofundaceae</taxon>
        <taxon>Mariprofundus</taxon>
    </lineage>
</organism>
<dbReference type="EMBL" id="AATS01000005">
    <property type="protein sequence ID" value="EAU54881.1"/>
    <property type="molecule type" value="Genomic_DNA"/>
</dbReference>
<name>Q0F003_9PROT</name>
<feature type="compositionally biased region" description="Basic and acidic residues" evidence="1">
    <location>
        <begin position="12"/>
        <end position="33"/>
    </location>
</feature>
<accession>Q0F003</accession>
<proteinExistence type="predicted"/>
<evidence type="ECO:0000256" key="1">
    <source>
        <dbReference type="SAM" id="MobiDB-lite"/>
    </source>
</evidence>
<evidence type="ECO:0000313" key="3">
    <source>
        <dbReference type="Proteomes" id="UP000005297"/>
    </source>
</evidence>